<dbReference type="Pfam" id="PF00534">
    <property type="entry name" value="Glycos_transf_1"/>
    <property type="match status" value="1"/>
</dbReference>
<keyword evidence="11" id="KW-1185">Reference proteome</keyword>
<comment type="caution">
    <text evidence="10">The sequence shown here is derived from an EMBL/GenBank/DDBJ whole genome shotgun (WGS) entry which is preliminary data.</text>
</comment>
<accession>A0A6M0Q6U5</accession>
<reference evidence="10 11" key="1">
    <citation type="submission" date="2020-02" db="EMBL/GenBank/DDBJ databases">
        <title>Bacillus aquiflavi sp. nov., isolated from yellow water of strong flavor Chinese baijiu in Yibin region of China.</title>
        <authorList>
            <person name="Xie J."/>
        </authorList>
    </citation>
    <scope>NUCLEOTIDE SEQUENCE [LARGE SCALE GENOMIC DNA]</scope>
    <source>
        <strain evidence="10 11">SA4</strain>
    </source>
</reference>
<comment type="function">
    <text evidence="2 7">Synthesizes alpha-1,4-glucan chains using ADP-glucose.</text>
</comment>
<dbReference type="NCBIfam" id="NF001899">
    <property type="entry name" value="PRK00654.1-2"/>
    <property type="match status" value="1"/>
</dbReference>
<dbReference type="RefSeq" id="WP_163179436.1">
    <property type="nucleotide sequence ID" value="NZ_JAAIWM010000002.1"/>
</dbReference>
<organism evidence="10 11">
    <name type="scientific">Bacillus mesophilus</name>
    <dbReference type="NCBI Taxonomy" id="1808955"/>
    <lineage>
        <taxon>Bacteria</taxon>
        <taxon>Bacillati</taxon>
        <taxon>Bacillota</taxon>
        <taxon>Bacilli</taxon>
        <taxon>Bacillales</taxon>
        <taxon>Bacillaceae</taxon>
        <taxon>Bacillus</taxon>
    </lineage>
</organism>
<evidence type="ECO:0000256" key="1">
    <source>
        <dbReference type="ARBA" id="ARBA00001478"/>
    </source>
</evidence>
<evidence type="ECO:0000256" key="6">
    <source>
        <dbReference type="ARBA" id="ARBA00023056"/>
    </source>
</evidence>
<keyword evidence="5 7" id="KW-0808">Transferase</keyword>
<evidence type="ECO:0000256" key="7">
    <source>
        <dbReference type="HAMAP-Rule" id="MF_00484"/>
    </source>
</evidence>
<keyword evidence="4 7" id="KW-0328">Glycosyltransferase</keyword>
<protein>
    <recommendedName>
        <fullName evidence="7">Glycogen synthase</fullName>
        <ecNumber evidence="7">2.4.1.21</ecNumber>
    </recommendedName>
    <alternativeName>
        <fullName evidence="7">Starch [bacterial glycogen] synthase</fullName>
    </alternativeName>
</protein>
<proteinExistence type="inferred from homology"/>
<dbReference type="HAMAP" id="MF_00484">
    <property type="entry name" value="Glycogen_synth"/>
    <property type="match status" value="1"/>
</dbReference>
<name>A0A6M0Q6U5_9BACI</name>
<dbReference type="AlphaFoldDB" id="A0A6M0Q6U5"/>
<comment type="pathway">
    <text evidence="7">Glycan biosynthesis; glycogen biosynthesis.</text>
</comment>
<dbReference type="PANTHER" id="PTHR45825">
    <property type="entry name" value="GRANULE-BOUND STARCH SYNTHASE 1, CHLOROPLASTIC/AMYLOPLASTIC"/>
    <property type="match status" value="1"/>
</dbReference>
<dbReference type="EC" id="2.4.1.21" evidence="7"/>
<feature type="domain" description="Starch synthase catalytic" evidence="9">
    <location>
        <begin position="2"/>
        <end position="237"/>
    </location>
</feature>
<dbReference type="NCBIfam" id="NF001898">
    <property type="entry name" value="PRK00654.1-1"/>
    <property type="match status" value="1"/>
</dbReference>
<dbReference type="SUPFAM" id="SSF53756">
    <property type="entry name" value="UDP-Glycosyltransferase/glycogen phosphorylase"/>
    <property type="match status" value="1"/>
</dbReference>
<dbReference type="Pfam" id="PF08323">
    <property type="entry name" value="Glyco_transf_5"/>
    <property type="match status" value="1"/>
</dbReference>
<dbReference type="Proteomes" id="UP000481043">
    <property type="component" value="Unassembled WGS sequence"/>
</dbReference>
<comment type="catalytic activity">
    <reaction evidence="1 7">
        <text>[(1-&gt;4)-alpha-D-glucosyl](n) + ADP-alpha-D-glucose = [(1-&gt;4)-alpha-D-glucosyl](n+1) + ADP + H(+)</text>
        <dbReference type="Rhea" id="RHEA:18189"/>
        <dbReference type="Rhea" id="RHEA-COMP:9584"/>
        <dbReference type="Rhea" id="RHEA-COMP:9587"/>
        <dbReference type="ChEBI" id="CHEBI:15378"/>
        <dbReference type="ChEBI" id="CHEBI:15444"/>
        <dbReference type="ChEBI" id="CHEBI:57498"/>
        <dbReference type="ChEBI" id="CHEBI:456216"/>
        <dbReference type="EC" id="2.4.1.21"/>
    </reaction>
</comment>
<evidence type="ECO:0000256" key="3">
    <source>
        <dbReference type="ARBA" id="ARBA00010281"/>
    </source>
</evidence>
<dbReference type="GO" id="GO:0004373">
    <property type="term" value="F:alpha-1,4-glucan glucosyltransferase (UDP-glucose donor) activity"/>
    <property type="evidence" value="ECO:0007669"/>
    <property type="project" value="InterPro"/>
</dbReference>
<evidence type="ECO:0000313" key="11">
    <source>
        <dbReference type="Proteomes" id="UP000481043"/>
    </source>
</evidence>
<dbReference type="GO" id="GO:0005978">
    <property type="term" value="P:glycogen biosynthetic process"/>
    <property type="evidence" value="ECO:0007669"/>
    <property type="project" value="UniProtKB-UniRule"/>
</dbReference>
<dbReference type="InterPro" id="IPR013534">
    <property type="entry name" value="Starch_synth_cat_dom"/>
</dbReference>
<dbReference type="InterPro" id="IPR011835">
    <property type="entry name" value="GS/SS"/>
</dbReference>
<dbReference type="Gene3D" id="3.40.50.2000">
    <property type="entry name" value="Glycogen Phosphorylase B"/>
    <property type="match status" value="2"/>
</dbReference>
<evidence type="ECO:0000256" key="2">
    <source>
        <dbReference type="ARBA" id="ARBA00002764"/>
    </source>
</evidence>
<dbReference type="NCBIfam" id="TIGR02095">
    <property type="entry name" value="glgA"/>
    <property type="match status" value="1"/>
</dbReference>
<evidence type="ECO:0000313" key="10">
    <source>
        <dbReference type="EMBL" id="NEY72027.1"/>
    </source>
</evidence>
<sequence length="490" mass="56783">MNVLFAVSECLPFSKTGGLADVAGSLPRELIDLGTNVSVIMPLYDSISTEYKSRMEYIDSFDVEVGWRKQYAGIKWLEEDGVTYYFIDNEYYFKRDALYGFFDDGERFSFFSKAALEAIPYLFQSPNILHCHDWHTGIIPFLLHEYYQELPAYWNIKTVFTIHNLHFQGLFPKETLHELLNINSKYFTKDYLEFHDLVSFMKAGIVSSNYVTTVSPTYCEEIKTEYFGEGLDGLLRKKGDQLIGILNGIDDRFYNPANDPYIPAPYQFETIRDKAINKTALQRYFKLPEEPHVPIVALISRLTKQKGLELVTHMFHELMEENVQFIILGTGDETFEHFFKEMTYTYPDQVRSFIGFDEKLAHLVYSGADLFLMPSKFEPCGLGQMIAMKYGTVPIVRETGGLNDTVHSYNEITQLGNGFSFTHFNAHDMLFTIKRAISFYHDKQHWSNILKQAMSQDFSWSQSAFIYNQLYSKLCKPVRSEQHVLKQGTV</sequence>
<evidence type="ECO:0000256" key="4">
    <source>
        <dbReference type="ARBA" id="ARBA00022676"/>
    </source>
</evidence>
<dbReference type="CDD" id="cd03791">
    <property type="entry name" value="GT5_Glycogen_synthase_DULL1-like"/>
    <property type="match status" value="1"/>
</dbReference>
<evidence type="ECO:0000259" key="8">
    <source>
        <dbReference type="Pfam" id="PF00534"/>
    </source>
</evidence>
<keyword evidence="6 7" id="KW-0320">Glycogen biosynthesis</keyword>
<evidence type="ECO:0000259" key="9">
    <source>
        <dbReference type="Pfam" id="PF08323"/>
    </source>
</evidence>
<dbReference type="InterPro" id="IPR001296">
    <property type="entry name" value="Glyco_trans_1"/>
</dbReference>
<feature type="domain" description="Glycosyl transferase family 1" evidence="8">
    <location>
        <begin position="288"/>
        <end position="440"/>
    </location>
</feature>
<feature type="binding site" evidence="7">
    <location>
        <position position="15"/>
    </location>
    <ligand>
        <name>ADP-alpha-D-glucose</name>
        <dbReference type="ChEBI" id="CHEBI:57498"/>
    </ligand>
</feature>
<dbReference type="EMBL" id="JAAIWM010000002">
    <property type="protein sequence ID" value="NEY72027.1"/>
    <property type="molecule type" value="Genomic_DNA"/>
</dbReference>
<gene>
    <name evidence="7 10" type="primary">glgA</name>
    <name evidence="10" type="ORF">G4D63_09725</name>
</gene>
<comment type="similarity">
    <text evidence="3 7">Belongs to the glycosyltransferase 1 family. Bacterial/plant glycogen synthase subfamily.</text>
</comment>
<dbReference type="UniPathway" id="UPA00164"/>
<dbReference type="PANTHER" id="PTHR45825:SF11">
    <property type="entry name" value="ALPHA AMYLASE DOMAIN-CONTAINING PROTEIN"/>
    <property type="match status" value="1"/>
</dbReference>
<evidence type="ECO:0000256" key="5">
    <source>
        <dbReference type="ARBA" id="ARBA00022679"/>
    </source>
</evidence>
<dbReference type="GO" id="GO:0009011">
    <property type="term" value="F:alpha-1,4-glucan glucosyltransferase (ADP-glucose donor) activity"/>
    <property type="evidence" value="ECO:0007669"/>
    <property type="project" value="UniProtKB-UniRule"/>
</dbReference>